<dbReference type="Proteomes" id="UP001064048">
    <property type="component" value="Chromosome 25"/>
</dbReference>
<sequence>MAVTRRGYIFGAFLSGLLSVILIIVAVSSDSWIVSTATTEVQDADSDIQYGLFRGELILRNFATPTFSTLFKDRGFKPRFASLSFPKNMCEIAFEIYHELYGEGKHRDVECMKFPIRTRSAWELRPKPSYSEWRPVLSRGTYISWDDDDDDDD</sequence>
<accession>A0ACC0JGP4</accession>
<organism evidence="1 2">
    <name type="scientific">Choristoneura fumiferana</name>
    <name type="common">Spruce budworm moth</name>
    <name type="synonym">Archips fumiferana</name>
    <dbReference type="NCBI Taxonomy" id="7141"/>
    <lineage>
        <taxon>Eukaryota</taxon>
        <taxon>Metazoa</taxon>
        <taxon>Ecdysozoa</taxon>
        <taxon>Arthropoda</taxon>
        <taxon>Hexapoda</taxon>
        <taxon>Insecta</taxon>
        <taxon>Pterygota</taxon>
        <taxon>Neoptera</taxon>
        <taxon>Endopterygota</taxon>
        <taxon>Lepidoptera</taxon>
        <taxon>Glossata</taxon>
        <taxon>Ditrysia</taxon>
        <taxon>Tortricoidea</taxon>
        <taxon>Tortricidae</taxon>
        <taxon>Tortricinae</taxon>
        <taxon>Choristoneura</taxon>
    </lineage>
</organism>
<gene>
    <name evidence="1" type="ORF">MSG28_014339</name>
</gene>
<proteinExistence type="predicted"/>
<dbReference type="EMBL" id="CM046125">
    <property type="protein sequence ID" value="KAI8423320.1"/>
    <property type="molecule type" value="Genomic_DNA"/>
</dbReference>
<protein>
    <submittedName>
        <fullName evidence="1">Uncharacterized protein</fullName>
    </submittedName>
</protein>
<reference evidence="1 2" key="1">
    <citation type="journal article" date="2022" name="Genome Biol. Evol.">
        <title>The Spruce Budworm Genome: Reconstructing the Evolutionary History of Antifreeze Proteins.</title>
        <authorList>
            <person name="Beliveau C."/>
            <person name="Gagne P."/>
            <person name="Picq S."/>
            <person name="Vernygora O."/>
            <person name="Keeling C.I."/>
            <person name="Pinkney K."/>
            <person name="Doucet D."/>
            <person name="Wen F."/>
            <person name="Johnston J.S."/>
            <person name="Maaroufi H."/>
            <person name="Boyle B."/>
            <person name="Laroche J."/>
            <person name="Dewar K."/>
            <person name="Juretic N."/>
            <person name="Blackburn G."/>
            <person name="Nisole A."/>
            <person name="Brunet B."/>
            <person name="Brandao M."/>
            <person name="Lumley L."/>
            <person name="Duan J."/>
            <person name="Quan G."/>
            <person name="Lucarotti C.J."/>
            <person name="Roe A.D."/>
            <person name="Sperling F.A.H."/>
            <person name="Levesque R.C."/>
            <person name="Cusson M."/>
        </authorList>
    </citation>
    <scope>NUCLEOTIDE SEQUENCE [LARGE SCALE GENOMIC DNA]</scope>
    <source>
        <strain evidence="1">Glfc:IPQL:Cfum</strain>
    </source>
</reference>
<name>A0ACC0JGP4_CHOFU</name>
<comment type="caution">
    <text evidence="1">The sequence shown here is derived from an EMBL/GenBank/DDBJ whole genome shotgun (WGS) entry which is preliminary data.</text>
</comment>
<evidence type="ECO:0000313" key="2">
    <source>
        <dbReference type="Proteomes" id="UP001064048"/>
    </source>
</evidence>
<keyword evidence="2" id="KW-1185">Reference proteome</keyword>
<evidence type="ECO:0000313" key="1">
    <source>
        <dbReference type="EMBL" id="KAI8423320.1"/>
    </source>
</evidence>